<accession>A0ABN3UTL1</accession>
<dbReference type="Proteomes" id="UP001501842">
    <property type="component" value="Unassembled WGS sequence"/>
</dbReference>
<reference evidence="2 3" key="1">
    <citation type="journal article" date="2019" name="Int. J. Syst. Evol. Microbiol.">
        <title>The Global Catalogue of Microorganisms (GCM) 10K type strain sequencing project: providing services to taxonomists for standard genome sequencing and annotation.</title>
        <authorList>
            <consortium name="The Broad Institute Genomics Platform"/>
            <consortium name="The Broad Institute Genome Sequencing Center for Infectious Disease"/>
            <person name="Wu L."/>
            <person name="Ma J."/>
        </authorList>
    </citation>
    <scope>NUCLEOTIDE SEQUENCE [LARGE SCALE GENOMIC DNA]</scope>
    <source>
        <strain evidence="2 3">JCM 8201</strain>
    </source>
</reference>
<evidence type="ECO:0000313" key="3">
    <source>
        <dbReference type="Proteomes" id="UP001501842"/>
    </source>
</evidence>
<proteinExistence type="predicted"/>
<gene>
    <name evidence="2" type="ORF">GCM10010439_71360</name>
</gene>
<sequence length="90" mass="9243">MNLAGQPALRASQQSLFQAELAPSPHPPPLVQVGALCALLRVMSGFLPGPTPGTGGTRRLITASHTPWSDGPEPGTPVIKTPNADPRVGS</sequence>
<protein>
    <submittedName>
        <fullName evidence="2">Uncharacterized protein</fullName>
    </submittedName>
</protein>
<feature type="region of interest" description="Disordered" evidence="1">
    <location>
        <begin position="49"/>
        <end position="90"/>
    </location>
</feature>
<dbReference type="EMBL" id="BAAATZ010000037">
    <property type="protein sequence ID" value="GAA2738215.1"/>
    <property type="molecule type" value="Genomic_DNA"/>
</dbReference>
<keyword evidence="3" id="KW-1185">Reference proteome</keyword>
<comment type="caution">
    <text evidence="2">The sequence shown here is derived from an EMBL/GenBank/DDBJ whole genome shotgun (WGS) entry which is preliminary data.</text>
</comment>
<evidence type="ECO:0000313" key="2">
    <source>
        <dbReference type="EMBL" id="GAA2738215.1"/>
    </source>
</evidence>
<organism evidence="2 3">
    <name type="scientific">Actinocorallia aurantiaca</name>
    <dbReference type="NCBI Taxonomy" id="46204"/>
    <lineage>
        <taxon>Bacteria</taxon>
        <taxon>Bacillati</taxon>
        <taxon>Actinomycetota</taxon>
        <taxon>Actinomycetes</taxon>
        <taxon>Streptosporangiales</taxon>
        <taxon>Thermomonosporaceae</taxon>
        <taxon>Actinocorallia</taxon>
    </lineage>
</organism>
<name>A0ABN3UTL1_9ACTN</name>
<evidence type="ECO:0000256" key="1">
    <source>
        <dbReference type="SAM" id="MobiDB-lite"/>
    </source>
</evidence>